<sequence length="76" mass="8488">MPQISLSCLPIRANTPRFLSTAHLATVVTLVLDFSLFNSSSIGQFRLSTSGLNKEINQMMSAGRHEAPVSWWVRRI</sequence>
<keyword evidence="2" id="KW-1185">Reference proteome</keyword>
<dbReference type="AlphaFoldDB" id="A0A074YLI2"/>
<dbReference type="GeneID" id="25365442"/>
<protein>
    <submittedName>
        <fullName evidence="1">Uncharacterized protein</fullName>
    </submittedName>
</protein>
<dbReference type="Proteomes" id="UP000030641">
    <property type="component" value="Unassembled WGS sequence"/>
</dbReference>
<proteinExistence type="predicted"/>
<evidence type="ECO:0000313" key="2">
    <source>
        <dbReference type="Proteomes" id="UP000030641"/>
    </source>
</evidence>
<dbReference type="RefSeq" id="XP_013347395.1">
    <property type="nucleotide sequence ID" value="XM_013491941.1"/>
</dbReference>
<organism evidence="1 2">
    <name type="scientific">Aureobasidium subglaciale (strain EXF-2481)</name>
    <name type="common">Aureobasidium pullulans var. subglaciale</name>
    <dbReference type="NCBI Taxonomy" id="1043005"/>
    <lineage>
        <taxon>Eukaryota</taxon>
        <taxon>Fungi</taxon>
        <taxon>Dikarya</taxon>
        <taxon>Ascomycota</taxon>
        <taxon>Pezizomycotina</taxon>
        <taxon>Dothideomycetes</taxon>
        <taxon>Dothideomycetidae</taxon>
        <taxon>Dothideales</taxon>
        <taxon>Saccotheciaceae</taxon>
        <taxon>Aureobasidium</taxon>
    </lineage>
</organism>
<accession>A0A074YLI2</accession>
<reference evidence="1 2" key="1">
    <citation type="journal article" date="2014" name="BMC Genomics">
        <title>Genome sequencing of four Aureobasidium pullulans varieties: biotechnological potential, stress tolerance, and description of new species.</title>
        <authorList>
            <person name="Gostin Ar C."/>
            <person name="Ohm R.A."/>
            <person name="Kogej T."/>
            <person name="Sonjak S."/>
            <person name="Turk M."/>
            <person name="Zajc J."/>
            <person name="Zalar P."/>
            <person name="Grube M."/>
            <person name="Sun H."/>
            <person name="Han J."/>
            <person name="Sharma A."/>
            <person name="Chiniquy J."/>
            <person name="Ngan C.Y."/>
            <person name="Lipzen A."/>
            <person name="Barry K."/>
            <person name="Grigoriev I.V."/>
            <person name="Gunde-Cimerman N."/>
        </authorList>
    </citation>
    <scope>NUCLEOTIDE SEQUENCE [LARGE SCALE GENOMIC DNA]</scope>
    <source>
        <strain evidence="1 2">EXF-2481</strain>
    </source>
</reference>
<name>A0A074YLI2_AURSE</name>
<gene>
    <name evidence="1" type="ORF">AUEXF2481DRAFT_35964</name>
</gene>
<dbReference type="EMBL" id="KL584751">
    <property type="protein sequence ID" value="KEQ98638.1"/>
    <property type="molecule type" value="Genomic_DNA"/>
</dbReference>
<dbReference type="InParanoid" id="A0A074YLI2"/>
<evidence type="ECO:0000313" key="1">
    <source>
        <dbReference type="EMBL" id="KEQ98638.1"/>
    </source>
</evidence>
<dbReference type="HOGENOM" id="CLU_2654092_0_0_1"/>